<organism evidence="2 4">
    <name type="scientific">Pseudomonas taetrolens</name>
    <dbReference type="NCBI Taxonomy" id="47884"/>
    <lineage>
        <taxon>Bacteria</taxon>
        <taxon>Pseudomonadati</taxon>
        <taxon>Pseudomonadota</taxon>
        <taxon>Gammaproteobacteria</taxon>
        <taxon>Pseudomonadales</taxon>
        <taxon>Pseudomonadaceae</taxon>
        <taxon>Pseudomonas</taxon>
    </lineage>
</organism>
<dbReference type="Proteomes" id="UP000036395">
    <property type="component" value="Unassembled WGS sequence"/>
</dbReference>
<dbReference type="PATRIC" id="fig|47884.3.peg.85"/>
<evidence type="ECO:0000313" key="4">
    <source>
        <dbReference type="Proteomes" id="UP000036395"/>
    </source>
</evidence>
<name>A0A0J6JG49_PSETA</name>
<evidence type="ECO:0000313" key="3">
    <source>
        <dbReference type="EMBL" id="SED18057.1"/>
    </source>
</evidence>
<protein>
    <submittedName>
        <fullName evidence="3">KAP family P-loop domain-containing protein</fullName>
    </submittedName>
</protein>
<dbReference type="Gene3D" id="3.40.50.300">
    <property type="entry name" value="P-loop containing nucleotide triphosphate hydrolases"/>
    <property type="match status" value="1"/>
</dbReference>
<dbReference type="RefSeq" id="WP_048383584.1">
    <property type="nucleotide sequence ID" value="NZ_FNRS01000001.1"/>
</dbReference>
<dbReference type="SUPFAM" id="SSF52540">
    <property type="entry name" value="P-loop containing nucleoside triphosphate hydrolases"/>
    <property type="match status" value="1"/>
</dbReference>
<dbReference type="InterPro" id="IPR011646">
    <property type="entry name" value="KAP_P-loop"/>
</dbReference>
<feature type="domain" description="KAP NTPase" evidence="1">
    <location>
        <begin position="13"/>
        <end position="240"/>
    </location>
</feature>
<dbReference type="EMBL" id="JYLA01000010">
    <property type="protein sequence ID" value="KMM82727.1"/>
    <property type="molecule type" value="Genomic_DNA"/>
</dbReference>
<accession>A0A0J6JG49</accession>
<dbReference type="InterPro" id="IPR027417">
    <property type="entry name" value="P-loop_NTPase"/>
</dbReference>
<comment type="caution">
    <text evidence="2">The sequence shown here is derived from an EMBL/GenBank/DDBJ whole genome shotgun (WGS) entry which is preliminary data.</text>
</comment>
<evidence type="ECO:0000313" key="2">
    <source>
        <dbReference type="EMBL" id="KMM82727.1"/>
    </source>
</evidence>
<dbReference type="Pfam" id="PF07693">
    <property type="entry name" value="KAP_NTPase"/>
    <property type="match status" value="1"/>
</dbReference>
<sequence length="614" mass="69659">MNKNEAAIFLDYYLDKQTESEFAVMLDGPWGAGKTHFIKKYLLDRASHTENPGKRIHLYASLYGITSPTEITDQFFAQAHPILNSKASRLFGSIASKALNGLVGTDVNSNTENRAALQEMVLKLEGEILIFDDLERCSMPIGDVLGFINTFVEHENLKVIILANESDIPNGQKITYNKQKEKLIGKTIQVKSDPNEVIEKFITCLKTPSIKHTITSHKNTVLSTFLASGKHNYRNLRAVLSEYERLVNSLDPRLQESPEGMKQLLLYMIATGHEYRSGELDAKTMHLLPTSLHYIARRNNSPTKSQEVEAFEKLKNKYTDVKWIDPIIAPTYLADIYQSGLISIEAINNALSQHPVIVGYAQAPAWRQLWSWTDLPKEQYVAAKSQILAQLSNHELTIPGIILHVAGSILTLKQFDDRVLGSRVNIVTYFKNYLEELLQEKVLSPDSKAFGHGGLGYGGLGFGAHDSEEFKSIYKLVEHATKLACAQKMKEISQTYTQRLKSDSDAYDSLHEYGFENENYAGIAFLHNVNTAEFAKLLIIDSCPNDKLLASLTRRYEGEHHHSHRLSEEYPWLDIVKNELKELIRLETPPHKQLLTMRIDYHFELIEKEIRPSN</sequence>
<dbReference type="AlphaFoldDB" id="A0A0J6JG49"/>
<keyword evidence="5" id="KW-1185">Reference proteome</keyword>
<proteinExistence type="predicted"/>
<dbReference type="Proteomes" id="UP000183155">
    <property type="component" value="Unassembled WGS sequence"/>
</dbReference>
<dbReference type="EMBL" id="FNRS01000001">
    <property type="protein sequence ID" value="SED18057.1"/>
    <property type="molecule type" value="Genomic_DNA"/>
</dbReference>
<reference evidence="3 5" key="2">
    <citation type="submission" date="2016-10" db="EMBL/GenBank/DDBJ databases">
        <authorList>
            <person name="Varghese N."/>
            <person name="Submissions S."/>
        </authorList>
    </citation>
    <scope>NUCLEOTIDE SEQUENCE [LARGE SCALE GENOMIC DNA]</scope>
    <source>
        <strain evidence="3 5">BS3652</strain>
    </source>
</reference>
<gene>
    <name evidence="3" type="ORF">SAMN04490203_4004</name>
    <name evidence="2" type="ORF">TU78_20835</name>
</gene>
<reference evidence="2 4" key="1">
    <citation type="submission" date="2015-02" db="EMBL/GenBank/DDBJ databases">
        <title>Pseudomonas helleri sp. nov. and Pseudomonas weihenstephanensis sp. nov., isolated from raw cows milk.</title>
        <authorList>
            <person name="von Neubeck M."/>
            <person name="Huptas C."/>
            <person name="Wenning M."/>
            <person name="Scherer S."/>
        </authorList>
    </citation>
    <scope>NUCLEOTIDE SEQUENCE [LARGE SCALE GENOMIC DNA]</scope>
    <source>
        <strain evidence="2 4">DSM 21104</strain>
    </source>
</reference>
<evidence type="ECO:0000313" key="5">
    <source>
        <dbReference type="Proteomes" id="UP000183155"/>
    </source>
</evidence>
<dbReference type="OrthoDB" id="88903at2"/>
<evidence type="ECO:0000259" key="1">
    <source>
        <dbReference type="Pfam" id="PF07693"/>
    </source>
</evidence>